<name>A0A5E4R148_9NEOP</name>
<evidence type="ECO:0000313" key="1">
    <source>
        <dbReference type="EMBL" id="VVD04200.1"/>
    </source>
</evidence>
<dbReference type="AlphaFoldDB" id="A0A5E4R148"/>
<proteinExistence type="predicted"/>
<organism evidence="1 2">
    <name type="scientific">Leptidea sinapis</name>
    <dbReference type="NCBI Taxonomy" id="189913"/>
    <lineage>
        <taxon>Eukaryota</taxon>
        <taxon>Metazoa</taxon>
        <taxon>Ecdysozoa</taxon>
        <taxon>Arthropoda</taxon>
        <taxon>Hexapoda</taxon>
        <taxon>Insecta</taxon>
        <taxon>Pterygota</taxon>
        <taxon>Neoptera</taxon>
        <taxon>Endopterygota</taxon>
        <taxon>Lepidoptera</taxon>
        <taxon>Glossata</taxon>
        <taxon>Ditrysia</taxon>
        <taxon>Papilionoidea</taxon>
        <taxon>Pieridae</taxon>
        <taxon>Dismorphiinae</taxon>
        <taxon>Leptidea</taxon>
    </lineage>
</organism>
<protein>
    <submittedName>
        <fullName evidence="1">Uncharacterized protein</fullName>
    </submittedName>
</protein>
<keyword evidence="2" id="KW-1185">Reference proteome</keyword>
<accession>A0A5E4R148</accession>
<gene>
    <name evidence="1" type="ORF">LSINAPIS_LOCUS14012</name>
</gene>
<dbReference type="Proteomes" id="UP000324832">
    <property type="component" value="Unassembled WGS sequence"/>
</dbReference>
<dbReference type="EMBL" id="FZQP02006839">
    <property type="protein sequence ID" value="VVD04200.1"/>
    <property type="molecule type" value="Genomic_DNA"/>
</dbReference>
<sequence length="81" mass="9454">MFDRKSAMHVSTRVQDLFFIMAVSNSCMDPLVYGSYTLDMNIINRTLRKIFCMHNKNLDGRASMKWQLLMSNDNQLSTNDK</sequence>
<evidence type="ECO:0000313" key="2">
    <source>
        <dbReference type="Proteomes" id="UP000324832"/>
    </source>
</evidence>
<reference evidence="1 2" key="1">
    <citation type="submission" date="2017-07" db="EMBL/GenBank/DDBJ databases">
        <authorList>
            <person name="Talla V."/>
            <person name="Backstrom N."/>
        </authorList>
    </citation>
    <scope>NUCLEOTIDE SEQUENCE [LARGE SCALE GENOMIC DNA]</scope>
</reference>